<protein>
    <recommendedName>
        <fullName evidence="5">Zinc-ribbon domain-containing protein</fullName>
    </recommendedName>
</protein>
<accession>A0A1S1V6G2</accession>
<sequence length="258" mass="28475">MYCSNCGSKLTEGGIVCTSCGSRIEKESYFKVHKGTAVVLGLSLVAVVGVAASFIMSDSNPSTQNMNVTLESSHSSSETQVASDSKDSDAEAVSESKPSPYMSQEVVNEVKTDSQVSQTNVPDELVEQEVSKIRGIYNSYRSKMESGAYSVSNPIAGVTVYESNGSVEVILVDKNSGDLPSYRREYYFSEGSLIFSYIESSDSNRLYFKNDDLFRWRHASNANDKDSPVNYDNQFGSDSYLFWENTALSEAYRLYNSL</sequence>
<keyword evidence="4" id="KW-1185">Reference proteome</keyword>
<feature type="region of interest" description="Disordered" evidence="1">
    <location>
        <begin position="62"/>
        <end position="103"/>
    </location>
</feature>
<reference evidence="3 4" key="1">
    <citation type="submission" date="2016-09" db="EMBL/GenBank/DDBJ databases">
        <title>Genome sequence of Eubacterium angustum.</title>
        <authorList>
            <person name="Poehlein A."/>
            <person name="Daniel R."/>
        </authorList>
    </citation>
    <scope>NUCLEOTIDE SEQUENCE [LARGE SCALE GENOMIC DNA]</scope>
    <source>
        <strain evidence="3 4">DSM 1989</strain>
    </source>
</reference>
<comment type="caution">
    <text evidence="3">The sequence shown here is derived from an EMBL/GenBank/DDBJ whole genome shotgun (WGS) entry which is preliminary data.</text>
</comment>
<keyword evidence="2" id="KW-0472">Membrane</keyword>
<dbReference type="OrthoDB" id="192868at2"/>
<gene>
    <name evidence="3" type="ORF">EUAN_23700</name>
</gene>
<dbReference type="AlphaFoldDB" id="A0A1S1V6G2"/>
<dbReference type="EMBL" id="MKIE01000018">
    <property type="protein sequence ID" value="OHW61289.1"/>
    <property type="molecule type" value="Genomic_DNA"/>
</dbReference>
<dbReference type="STRING" id="39480.EUAN_23700"/>
<evidence type="ECO:0008006" key="5">
    <source>
        <dbReference type="Google" id="ProtNLM"/>
    </source>
</evidence>
<keyword evidence="2" id="KW-0812">Transmembrane</keyword>
<evidence type="ECO:0000313" key="4">
    <source>
        <dbReference type="Proteomes" id="UP000180254"/>
    </source>
</evidence>
<dbReference type="RefSeq" id="WP_143000726.1">
    <property type="nucleotide sequence ID" value="NZ_MKIE01000018.1"/>
</dbReference>
<feature type="transmembrane region" description="Helical" evidence="2">
    <location>
        <begin position="36"/>
        <end position="56"/>
    </location>
</feature>
<organism evidence="3 4">
    <name type="scientific">Andreesenia angusta</name>
    <dbReference type="NCBI Taxonomy" id="39480"/>
    <lineage>
        <taxon>Bacteria</taxon>
        <taxon>Bacillati</taxon>
        <taxon>Bacillota</taxon>
        <taxon>Tissierellia</taxon>
        <taxon>Tissierellales</taxon>
        <taxon>Gottschalkiaceae</taxon>
        <taxon>Andreesenia</taxon>
    </lineage>
</organism>
<name>A0A1S1V6G2_9FIRM</name>
<proteinExistence type="predicted"/>
<keyword evidence="2" id="KW-1133">Transmembrane helix</keyword>
<dbReference type="Proteomes" id="UP000180254">
    <property type="component" value="Unassembled WGS sequence"/>
</dbReference>
<evidence type="ECO:0000256" key="2">
    <source>
        <dbReference type="SAM" id="Phobius"/>
    </source>
</evidence>
<feature type="compositionally biased region" description="Polar residues" evidence="1">
    <location>
        <begin position="62"/>
        <end position="83"/>
    </location>
</feature>
<evidence type="ECO:0000256" key="1">
    <source>
        <dbReference type="SAM" id="MobiDB-lite"/>
    </source>
</evidence>
<evidence type="ECO:0000313" key="3">
    <source>
        <dbReference type="EMBL" id="OHW61289.1"/>
    </source>
</evidence>